<evidence type="ECO:0000313" key="8">
    <source>
        <dbReference type="Proteomes" id="UP001595867"/>
    </source>
</evidence>
<name>A0ABV8IJW4_9ACTN</name>
<dbReference type="InterPro" id="IPR008965">
    <property type="entry name" value="CBM2/CBM3_carb-bd_dom_sf"/>
</dbReference>
<evidence type="ECO:0000256" key="5">
    <source>
        <dbReference type="SAM" id="SignalP"/>
    </source>
</evidence>
<reference evidence="8" key="1">
    <citation type="journal article" date="2019" name="Int. J. Syst. Evol. Microbiol.">
        <title>The Global Catalogue of Microorganisms (GCM) 10K type strain sequencing project: providing services to taxonomists for standard genome sequencing and annotation.</title>
        <authorList>
            <consortium name="The Broad Institute Genomics Platform"/>
            <consortium name="The Broad Institute Genome Sequencing Center for Infectious Disease"/>
            <person name="Wu L."/>
            <person name="Ma J."/>
        </authorList>
    </citation>
    <scope>NUCLEOTIDE SEQUENCE [LARGE SCALE GENOMIC DNA]</scope>
    <source>
        <strain evidence="8">TBRC 5832</strain>
    </source>
</reference>
<dbReference type="InterPro" id="IPR018366">
    <property type="entry name" value="CBM2_CS"/>
</dbReference>
<keyword evidence="8" id="KW-1185">Reference proteome</keyword>
<evidence type="ECO:0000256" key="1">
    <source>
        <dbReference type="ARBA" id="ARBA00022801"/>
    </source>
</evidence>
<keyword evidence="1" id="KW-0378">Hydrolase</keyword>
<dbReference type="Pfam" id="PF00553">
    <property type="entry name" value="CBM_2"/>
    <property type="match status" value="1"/>
</dbReference>
<dbReference type="Gene3D" id="2.60.40.290">
    <property type="match status" value="1"/>
</dbReference>
<proteinExistence type="predicted"/>
<dbReference type="InterPro" id="IPR012291">
    <property type="entry name" value="CBM2_carb-bd_dom_sf"/>
</dbReference>
<feature type="compositionally biased region" description="Pro residues" evidence="4">
    <location>
        <begin position="138"/>
        <end position="171"/>
    </location>
</feature>
<keyword evidence="2" id="KW-0326">Glycosidase</keyword>
<gene>
    <name evidence="7" type="ORF">ACFO0C_00305</name>
</gene>
<keyword evidence="3" id="KW-0624">Polysaccharide degradation</keyword>
<dbReference type="InterPro" id="IPR001919">
    <property type="entry name" value="CBD2"/>
</dbReference>
<dbReference type="SMART" id="SM00637">
    <property type="entry name" value="CBD_II"/>
    <property type="match status" value="1"/>
</dbReference>
<dbReference type="PROSITE" id="PS00561">
    <property type="entry name" value="CBM2_A"/>
    <property type="match status" value="1"/>
</dbReference>
<keyword evidence="3" id="KW-0119">Carbohydrate metabolism</keyword>
<dbReference type="Pfam" id="PF21340">
    <property type="entry name" value="Polysacc_lyase-like"/>
    <property type="match status" value="1"/>
</dbReference>
<sequence length="401" mass="41003">MRLRSVLTALAVAVASGGIVAGLRVPAAHAAAVCSVDFAVNQWATGFTADVKLTNTGAAVTSWSLTWTFAGNQTVTNGWNAQVSQAGQKVTAANVNWNGNLPTGASASFGFQAAYSGANVKPTDFALNGVSCAGDVPPSSPAPSSPAPSSPAPSSPAPSSPAPSSPAPSSPAPACSSGALCDGFESQAAGAPAGDWAVTYPDCQGAGTATVDRSVAHSGSTSLRVGGAAGYCNHVFVRNTALLAAAGSTLHVRYWVRHTTALPASHITMVALRDAADGDRDLRFGGQNGALQWNRASDDATLPEQSPAGVALSRPLPVNVWSCVEFKVNGTDGTMETWLDGVSVPGLLQDGVATHDIDGQWLNRTYRPRLTDLRLGWESYGEGADTLYYDDVAVSGSRIGC</sequence>
<evidence type="ECO:0000256" key="2">
    <source>
        <dbReference type="ARBA" id="ARBA00023295"/>
    </source>
</evidence>
<dbReference type="Gene3D" id="2.60.120.200">
    <property type="match status" value="1"/>
</dbReference>
<organism evidence="7 8">
    <name type="scientific">Actinoplanes subglobosus</name>
    <dbReference type="NCBI Taxonomy" id="1547892"/>
    <lineage>
        <taxon>Bacteria</taxon>
        <taxon>Bacillati</taxon>
        <taxon>Actinomycetota</taxon>
        <taxon>Actinomycetes</taxon>
        <taxon>Micromonosporales</taxon>
        <taxon>Micromonosporaceae</taxon>
        <taxon>Actinoplanes</taxon>
    </lineage>
</organism>
<feature type="region of interest" description="Disordered" evidence="4">
    <location>
        <begin position="136"/>
        <end position="172"/>
    </location>
</feature>
<dbReference type="SUPFAM" id="SSF49384">
    <property type="entry name" value="Carbohydrate-binding domain"/>
    <property type="match status" value="1"/>
</dbReference>
<dbReference type="InterPro" id="IPR048955">
    <property type="entry name" value="Cip1-like_core"/>
</dbReference>
<dbReference type="RefSeq" id="WP_378064353.1">
    <property type="nucleotide sequence ID" value="NZ_JBHSBL010000001.1"/>
</dbReference>
<feature type="domain" description="CBM2" evidence="6">
    <location>
        <begin position="27"/>
        <end position="135"/>
    </location>
</feature>
<evidence type="ECO:0000313" key="7">
    <source>
        <dbReference type="EMBL" id="MFC4063355.1"/>
    </source>
</evidence>
<evidence type="ECO:0000256" key="3">
    <source>
        <dbReference type="ARBA" id="ARBA00023326"/>
    </source>
</evidence>
<accession>A0ABV8IJW4</accession>
<comment type="caution">
    <text evidence="7">The sequence shown here is derived from an EMBL/GenBank/DDBJ whole genome shotgun (WGS) entry which is preliminary data.</text>
</comment>
<feature type="signal peptide" evidence="5">
    <location>
        <begin position="1"/>
        <end position="30"/>
    </location>
</feature>
<dbReference type="EMBL" id="JBHSBL010000001">
    <property type="protein sequence ID" value="MFC4063355.1"/>
    <property type="molecule type" value="Genomic_DNA"/>
</dbReference>
<dbReference type="PROSITE" id="PS51173">
    <property type="entry name" value="CBM2"/>
    <property type="match status" value="1"/>
</dbReference>
<evidence type="ECO:0000256" key="4">
    <source>
        <dbReference type="SAM" id="MobiDB-lite"/>
    </source>
</evidence>
<dbReference type="Proteomes" id="UP001595867">
    <property type="component" value="Unassembled WGS sequence"/>
</dbReference>
<feature type="chain" id="PRO_5046359434" evidence="5">
    <location>
        <begin position="31"/>
        <end position="401"/>
    </location>
</feature>
<keyword evidence="5" id="KW-0732">Signal</keyword>
<evidence type="ECO:0000259" key="6">
    <source>
        <dbReference type="PROSITE" id="PS51173"/>
    </source>
</evidence>
<protein>
    <submittedName>
        <fullName evidence="7">Cellulose-binding domain-containing protein</fullName>
    </submittedName>
</protein>